<reference evidence="1 2" key="1">
    <citation type="submission" date="2020-09" db="EMBL/GenBank/DDBJ databases">
        <title>De no assembly of potato wild relative species, Solanum commersonii.</title>
        <authorList>
            <person name="Cho K."/>
        </authorList>
    </citation>
    <scope>NUCLEOTIDE SEQUENCE [LARGE SCALE GENOMIC DNA]</scope>
    <source>
        <strain evidence="1">LZ3.2</strain>
        <tissue evidence="1">Leaf</tissue>
    </source>
</reference>
<dbReference type="Proteomes" id="UP000824120">
    <property type="component" value="Chromosome 3"/>
</dbReference>
<gene>
    <name evidence="1" type="ORF">H5410_014516</name>
</gene>
<dbReference type="EMBL" id="JACXVP010000003">
    <property type="protein sequence ID" value="KAG5614692.1"/>
    <property type="molecule type" value="Genomic_DNA"/>
</dbReference>
<dbReference type="AlphaFoldDB" id="A0A9J5ZRM5"/>
<accession>A0A9J5ZRM5</accession>
<dbReference type="OrthoDB" id="1224738at2759"/>
<comment type="caution">
    <text evidence="1">The sequence shown here is derived from an EMBL/GenBank/DDBJ whole genome shotgun (WGS) entry which is preliminary data.</text>
</comment>
<protein>
    <submittedName>
        <fullName evidence="1">Uncharacterized protein</fullName>
    </submittedName>
</protein>
<organism evidence="1 2">
    <name type="scientific">Solanum commersonii</name>
    <name type="common">Commerson's wild potato</name>
    <name type="synonym">Commerson's nightshade</name>
    <dbReference type="NCBI Taxonomy" id="4109"/>
    <lineage>
        <taxon>Eukaryota</taxon>
        <taxon>Viridiplantae</taxon>
        <taxon>Streptophyta</taxon>
        <taxon>Embryophyta</taxon>
        <taxon>Tracheophyta</taxon>
        <taxon>Spermatophyta</taxon>
        <taxon>Magnoliopsida</taxon>
        <taxon>eudicotyledons</taxon>
        <taxon>Gunneridae</taxon>
        <taxon>Pentapetalae</taxon>
        <taxon>asterids</taxon>
        <taxon>lamiids</taxon>
        <taxon>Solanales</taxon>
        <taxon>Solanaceae</taxon>
        <taxon>Solanoideae</taxon>
        <taxon>Solaneae</taxon>
        <taxon>Solanum</taxon>
    </lineage>
</organism>
<evidence type="ECO:0000313" key="1">
    <source>
        <dbReference type="EMBL" id="KAG5614692.1"/>
    </source>
</evidence>
<name>A0A9J5ZRM5_SOLCO</name>
<keyword evidence="2" id="KW-1185">Reference proteome</keyword>
<evidence type="ECO:0000313" key="2">
    <source>
        <dbReference type="Proteomes" id="UP000824120"/>
    </source>
</evidence>
<sequence>MDSPMFALNTTAAGGSNCANVSAHMADNYLSQQDEYVNWIVDTGASNHMISDHTHLLAKGLIENAGQVQLPTRDSTRVSHVGNCSLRGVTVVPEVSLIPSAQGNEVKLVTTVTCGCIYTTMCTQIHDQ</sequence>
<proteinExistence type="predicted"/>